<dbReference type="NCBIfam" id="NF040588">
    <property type="entry name" value="FxsC_Nterm"/>
    <property type="match status" value="1"/>
</dbReference>
<evidence type="ECO:0000313" key="2">
    <source>
        <dbReference type="EMBL" id="QFQ98624.1"/>
    </source>
</evidence>
<dbReference type="Proteomes" id="UP000327294">
    <property type="component" value="Chromosome"/>
</dbReference>
<keyword evidence="3" id="KW-1185">Reference proteome</keyword>
<accession>A0A5P8K6E6</accession>
<dbReference type="InterPro" id="IPR000157">
    <property type="entry name" value="TIR_dom"/>
</dbReference>
<dbReference type="InterPro" id="IPR047603">
    <property type="entry name" value="FxsC_N"/>
</dbReference>
<dbReference type="AlphaFoldDB" id="A0A5P8K6E6"/>
<reference evidence="2 3" key="1">
    <citation type="submission" date="2019-10" db="EMBL/GenBank/DDBJ databases">
        <title>Streptomyces sp. strain GY16 isolated from leaves of Broussonetia papyrifera.</title>
        <authorList>
            <person name="Mo P."/>
        </authorList>
    </citation>
    <scope>NUCLEOTIDE SEQUENCE [LARGE SCALE GENOMIC DNA]</scope>
    <source>
        <strain evidence="2 3">GY16</strain>
    </source>
</reference>
<evidence type="ECO:0000259" key="1">
    <source>
        <dbReference type="Pfam" id="PF13676"/>
    </source>
</evidence>
<dbReference type="InterPro" id="IPR026367">
    <property type="entry name" value="FxsC_C"/>
</dbReference>
<dbReference type="InterPro" id="IPR035897">
    <property type="entry name" value="Toll_tir_struct_dom_sf"/>
</dbReference>
<dbReference type="RefSeq" id="WP_152170078.1">
    <property type="nucleotide sequence ID" value="NZ_CP045096.1"/>
</dbReference>
<dbReference type="KEGG" id="sphv:F9278_23430"/>
<dbReference type="NCBIfam" id="TIGR04276">
    <property type="entry name" value="FxsC_Cterm"/>
    <property type="match status" value="1"/>
</dbReference>
<dbReference type="SUPFAM" id="SSF52200">
    <property type="entry name" value="Toll/Interleukin receptor TIR domain"/>
    <property type="match status" value="1"/>
</dbReference>
<dbReference type="EMBL" id="CP045096">
    <property type="protein sequence ID" value="QFQ98624.1"/>
    <property type="molecule type" value="Genomic_DNA"/>
</dbReference>
<gene>
    <name evidence="2" type="ORF">F9278_23430</name>
</gene>
<sequence length="415" mass="46730">MQGAALGRGGSSPYFFLSYAHTPNHDSGGADPNVWVKKLYDGLCEHIMELTDLPRGAKVGFLDQGMAVGTKWTDELSVNLARCKVFVPLYSPRYFISEQCGREWWAFSQRQVNHRARGGIARESAIIPALWVPVEPAQMPQVARDLQFNHATFGQDYADEGFYGLTKLRYLRDEYERAVYRLAKQIVRVANDAALDEGKFSKDYESLPAAFGSAEHPPEFDISVLACTRSDLPQGRKPDYYGDRPHDWNPYHPESTLPLGDHAADLVRTMDYKVNVGALDDNSRMLRQEKPKAPGLMLLDRWALESTKGKDLMGKLCEEQRPWVSVMIPRHRNDIVPAEKEQHLEEITYRTLVPRLADGAGHCAANGSIRDLDAFGSELQRAVASAVFYYWEHIETYPPEGPPIKPPRLKGPDLG</sequence>
<dbReference type="Pfam" id="PF13676">
    <property type="entry name" value="TIR_2"/>
    <property type="match status" value="1"/>
</dbReference>
<feature type="domain" description="TIR" evidence="1">
    <location>
        <begin position="15"/>
        <end position="132"/>
    </location>
</feature>
<dbReference type="Gene3D" id="3.40.50.10140">
    <property type="entry name" value="Toll/interleukin-1 receptor homology (TIR) domain"/>
    <property type="match status" value="1"/>
</dbReference>
<name>A0A5P8K6E6_9ACTN</name>
<evidence type="ECO:0000313" key="3">
    <source>
        <dbReference type="Proteomes" id="UP000327294"/>
    </source>
</evidence>
<protein>
    <submittedName>
        <fullName evidence="2">TIR domain-containing protein</fullName>
    </submittedName>
</protein>
<organism evidence="2 3">
    <name type="scientific">Streptomyces phaeolivaceus</name>
    <dbReference type="NCBI Taxonomy" id="2653200"/>
    <lineage>
        <taxon>Bacteria</taxon>
        <taxon>Bacillati</taxon>
        <taxon>Actinomycetota</taxon>
        <taxon>Actinomycetes</taxon>
        <taxon>Kitasatosporales</taxon>
        <taxon>Streptomycetaceae</taxon>
        <taxon>Streptomyces</taxon>
    </lineage>
</organism>
<dbReference type="GO" id="GO:0007165">
    <property type="term" value="P:signal transduction"/>
    <property type="evidence" value="ECO:0007669"/>
    <property type="project" value="InterPro"/>
</dbReference>
<proteinExistence type="predicted"/>